<organism evidence="7 8">
    <name type="scientific">Acrodontium crateriforme</name>
    <dbReference type="NCBI Taxonomy" id="150365"/>
    <lineage>
        <taxon>Eukaryota</taxon>
        <taxon>Fungi</taxon>
        <taxon>Dikarya</taxon>
        <taxon>Ascomycota</taxon>
        <taxon>Pezizomycotina</taxon>
        <taxon>Dothideomycetes</taxon>
        <taxon>Dothideomycetidae</taxon>
        <taxon>Mycosphaerellales</taxon>
        <taxon>Teratosphaeriaceae</taxon>
        <taxon>Acrodontium</taxon>
    </lineage>
</organism>
<evidence type="ECO:0000256" key="3">
    <source>
        <dbReference type="ARBA" id="ARBA00022771"/>
    </source>
</evidence>
<dbReference type="InterPro" id="IPR013087">
    <property type="entry name" value="Znf_C2H2_type"/>
</dbReference>
<dbReference type="GO" id="GO:0005634">
    <property type="term" value="C:nucleus"/>
    <property type="evidence" value="ECO:0007669"/>
    <property type="project" value="TreeGrafter"/>
</dbReference>
<feature type="compositionally biased region" description="Low complexity" evidence="5">
    <location>
        <begin position="198"/>
        <end position="228"/>
    </location>
</feature>
<evidence type="ECO:0000313" key="7">
    <source>
        <dbReference type="EMBL" id="WPH02645.1"/>
    </source>
</evidence>
<dbReference type="Proteomes" id="UP001303373">
    <property type="component" value="Chromosome 8"/>
</dbReference>
<evidence type="ECO:0000259" key="6">
    <source>
        <dbReference type="PROSITE" id="PS00028"/>
    </source>
</evidence>
<accession>A0AAQ3M832</accession>
<dbReference type="SMART" id="SM00355">
    <property type="entry name" value="ZnF_C2H2"/>
    <property type="match status" value="3"/>
</dbReference>
<protein>
    <recommendedName>
        <fullName evidence="6">C2H2-type domain-containing protein</fullName>
    </recommendedName>
</protein>
<keyword evidence="3" id="KW-0863">Zinc-finger</keyword>
<dbReference type="InterPro" id="IPR036236">
    <property type="entry name" value="Znf_C2H2_sf"/>
</dbReference>
<feature type="region of interest" description="Disordered" evidence="5">
    <location>
        <begin position="116"/>
        <end position="145"/>
    </location>
</feature>
<dbReference type="Gene3D" id="3.30.160.60">
    <property type="entry name" value="Classic Zinc Finger"/>
    <property type="match status" value="1"/>
</dbReference>
<keyword evidence="8" id="KW-1185">Reference proteome</keyword>
<evidence type="ECO:0000313" key="8">
    <source>
        <dbReference type="Proteomes" id="UP001303373"/>
    </source>
</evidence>
<keyword evidence="4" id="KW-0862">Zinc</keyword>
<dbReference type="EMBL" id="CP138587">
    <property type="protein sequence ID" value="WPH02645.1"/>
    <property type="molecule type" value="Genomic_DNA"/>
</dbReference>
<dbReference type="PANTHER" id="PTHR24408:SF58">
    <property type="entry name" value="TRANSCRIPTION FACTOR (TFIIIA), PUTATIVE (AFU_ORTHOLOGUE AFUA_1G05150)-RELATED"/>
    <property type="match status" value="1"/>
</dbReference>
<dbReference type="GO" id="GO:0000981">
    <property type="term" value="F:DNA-binding transcription factor activity, RNA polymerase II-specific"/>
    <property type="evidence" value="ECO:0007669"/>
    <property type="project" value="TreeGrafter"/>
</dbReference>
<dbReference type="SUPFAM" id="SSF57667">
    <property type="entry name" value="beta-beta-alpha zinc fingers"/>
    <property type="match status" value="1"/>
</dbReference>
<evidence type="ECO:0000256" key="4">
    <source>
        <dbReference type="ARBA" id="ARBA00022833"/>
    </source>
</evidence>
<evidence type="ECO:0000256" key="2">
    <source>
        <dbReference type="ARBA" id="ARBA00022737"/>
    </source>
</evidence>
<gene>
    <name evidence="7" type="ORF">R9X50_00551000</name>
</gene>
<feature type="domain" description="C2H2-type" evidence="6">
    <location>
        <begin position="282"/>
        <end position="303"/>
    </location>
</feature>
<keyword evidence="1" id="KW-0479">Metal-binding</keyword>
<feature type="domain" description="C2H2-type" evidence="6">
    <location>
        <begin position="252"/>
        <end position="273"/>
    </location>
</feature>
<feature type="region of interest" description="Disordered" evidence="5">
    <location>
        <begin position="174"/>
        <end position="228"/>
    </location>
</feature>
<dbReference type="GO" id="GO:0008270">
    <property type="term" value="F:zinc ion binding"/>
    <property type="evidence" value="ECO:0007669"/>
    <property type="project" value="UniProtKB-KW"/>
</dbReference>
<reference evidence="7 8" key="1">
    <citation type="submission" date="2023-11" db="EMBL/GenBank/DDBJ databases">
        <title>An acidophilic fungus is an integral part of prey digestion in a carnivorous sundew plant.</title>
        <authorList>
            <person name="Tsai I.J."/>
        </authorList>
    </citation>
    <scope>NUCLEOTIDE SEQUENCE [LARGE SCALE GENOMIC DNA]</scope>
    <source>
        <strain evidence="7">169a</strain>
    </source>
</reference>
<dbReference type="GO" id="GO:0043565">
    <property type="term" value="F:sequence-specific DNA binding"/>
    <property type="evidence" value="ECO:0007669"/>
    <property type="project" value="TreeGrafter"/>
</dbReference>
<dbReference type="PROSITE" id="PS00028">
    <property type="entry name" value="ZINC_FINGER_C2H2_1"/>
    <property type="match status" value="2"/>
</dbReference>
<sequence>MALPLQRQSGIEGVGDFAYEHDLLPCVRHNIPTYRCRECKSSSDYVLSLPSTTFSQVPRRFVAPKTPPIAHQAKSPDLMLSMWSGKSAEIQSRIQSNTEQSSPMTYAQVLRLPASGPATQEEVGPQFPPQAVNMPPEITPTQSQRAADTYDSYMEYSNPSDVATWARQSSPFVDCNGTSMPAETPATREDRSDAVTQSSHTSSRFSRMSASTAPTISSASSISASASNSMTQPYSLKHTRGDFFDRRNPHSCVVCGQSYDSKGRLRRHQRQVHGSKEGQYPCSYCDEQFNYRREVDRHVAAAHPEDSLDHALFYCSFPDCPRGIEGFMREDHCDRHVRSVHYQGGWEPML</sequence>
<dbReference type="AlphaFoldDB" id="A0AAQ3M832"/>
<keyword evidence="2" id="KW-0677">Repeat</keyword>
<name>A0AAQ3M832_9PEZI</name>
<proteinExistence type="predicted"/>
<evidence type="ECO:0000256" key="1">
    <source>
        <dbReference type="ARBA" id="ARBA00022723"/>
    </source>
</evidence>
<evidence type="ECO:0000256" key="5">
    <source>
        <dbReference type="SAM" id="MobiDB-lite"/>
    </source>
</evidence>
<dbReference type="PANTHER" id="PTHR24408">
    <property type="entry name" value="ZINC FINGER PROTEIN"/>
    <property type="match status" value="1"/>
</dbReference>